<name>A0A0G4EBC9_VITBC</name>
<proteinExistence type="predicted"/>
<sequence length="162" mass="19043">MCQMCVCFRDRRTHPVRQNGSKNDHDKTNRPASGSKTEHDNRCLHVISRPSPSQAAELTSVHELLDDSLSTSQPRWSVKPHSNIAASTQYSRSSRWWRHKTYTPVEMEKVVLDYFPMSPNRLAEAEQDMHHQTNCRNKEKRWLQSPQEQCTHVSTRWRWFGV</sequence>
<evidence type="ECO:0000313" key="3">
    <source>
        <dbReference type="Proteomes" id="UP000041254"/>
    </source>
</evidence>
<dbReference type="VEuPathDB" id="CryptoDB:Vbra_7024"/>
<keyword evidence="3" id="KW-1185">Reference proteome</keyword>
<evidence type="ECO:0000256" key="1">
    <source>
        <dbReference type="SAM" id="MobiDB-lite"/>
    </source>
</evidence>
<dbReference type="AlphaFoldDB" id="A0A0G4EBC9"/>
<reference evidence="2 3" key="1">
    <citation type="submission" date="2014-11" db="EMBL/GenBank/DDBJ databases">
        <authorList>
            <person name="Zhu J."/>
            <person name="Qi W."/>
            <person name="Song R."/>
        </authorList>
    </citation>
    <scope>NUCLEOTIDE SEQUENCE [LARGE SCALE GENOMIC DNA]</scope>
</reference>
<dbReference type="EMBL" id="CDMY01000149">
    <property type="protein sequence ID" value="CEL93260.1"/>
    <property type="molecule type" value="Genomic_DNA"/>
</dbReference>
<protein>
    <submittedName>
        <fullName evidence="2">Uncharacterized protein</fullName>
    </submittedName>
</protein>
<dbReference type="InParanoid" id="A0A0G4EBC9"/>
<gene>
    <name evidence="2" type="ORF">Vbra_7024</name>
</gene>
<organism evidence="2 3">
    <name type="scientific">Vitrella brassicaformis (strain CCMP3155)</name>
    <dbReference type="NCBI Taxonomy" id="1169540"/>
    <lineage>
        <taxon>Eukaryota</taxon>
        <taxon>Sar</taxon>
        <taxon>Alveolata</taxon>
        <taxon>Colpodellida</taxon>
        <taxon>Vitrellaceae</taxon>
        <taxon>Vitrella</taxon>
    </lineage>
</organism>
<feature type="region of interest" description="Disordered" evidence="1">
    <location>
        <begin position="15"/>
        <end position="41"/>
    </location>
</feature>
<accession>A0A0G4EBC9</accession>
<evidence type="ECO:0000313" key="2">
    <source>
        <dbReference type="EMBL" id="CEL93260.1"/>
    </source>
</evidence>
<dbReference type="Proteomes" id="UP000041254">
    <property type="component" value="Unassembled WGS sequence"/>
</dbReference>